<sequence>FPDSGDNLIKFVAGKKQNFAYRVHYHSAAMQFEDGSTVSTTGYRKSQLDMFFQL</sequence>
<evidence type="ECO:0000313" key="1">
    <source>
        <dbReference type="EMBL" id="ETL95262.1"/>
    </source>
</evidence>
<feature type="non-terminal residue" evidence="1">
    <location>
        <position position="1"/>
    </location>
</feature>
<gene>
    <name evidence="1" type="ORF">L917_06910</name>
</gene>
<protein>
    <submittedName>
        <fullName evidence="1">Uncharacterized protein</fullName>
    </submittedName>
</protein>
<name>W2LCW5_PHYNI</name>
<dbReference type="EMBL" id="KI679141">
    <property type="protein sequence ID" value="ETL95262.1"/>
    <property type="molecule type" value="Genomic_DNA"/>
</dbReference>
<proteinExistence type="predicted"/>
<dbReference type="Proteomes" id="UP000054423">
    <property type="component" value="Unassembled WGS sequence"/>
</dbReference>
<accession>W2LCW5</accession>
<reference evidence="1" key="1">
    <citation type="submission" date="2013-11" db="EMBL/GenBank/DDBJ databases">
        <title>The Genome Sequence of Phytophthora parasitica CHvinca01.</title>
        <authorList>
            <consortium name="The Broad Institute Genomics Platform"/>
            <person name="Russ C."/>
            <person name="Tyler B."/>
            <person name="Panabieres F."/>
            <person name="Shan W."/>
            <person name="Tripathy S."/>
            <person name="Grunwald N."/>
            <person name="Machado M."/>
            <person name="Johnson C.S."/>
            <person name="Arredondo F."/>
            <person name="Hong C."/>
            <person name="Coffey M."/>
            <person name="Young S.K."/>
            <person name="Zeng Q."/>
            <person name="Gargeya S."/>
            <person name="Fitzgerald M."/>
            <person name="Abouelleil A."/>
            <person name="Alvarado L."/>
            <person name="Chapman S.B."/>
            <person name="Gainer-Dewar J."/>
            <person name="Goldberg J."/>
            <person name="Griggs A."/>
            <person name="Gujja S."/>
            <person name="Hansen M."/>
            <person name="Howarth C."/>
            <person name="Imamovic A."/>
            <person name="Ireland A."/>
            <person name="Larimer J."/>
            <person name="McCowan C."/>
            <person name="Murphy C."/>
            <person name="Pearson M."/>
            <person name="Poon T.W."/>
            <person name="Priest M."/>
            <person name="Roberts A."/>
            <person name="Saif S."/>
            <person name="Shea T."/>
            <person name="Sykes S."/>
            <person name="Wortman J."/>
            <person name="Nusbaum C."/>
            <person name="Birren B."/>
        </authorList>
    </citation>
    <scope>NUCLEOTIDE SEQUENCE [LARGE SCALE GENOMIC DNA]</scope>
    <source>
        <strain evidence="1">CHvinca01</strain>
    </source>
</reference>
<organism evidence="1">
    <name type="scientific">Phytophthora nicotianae</name>
    <name type="common">Potato buckeye rot agent</name>
    <name type="synonym">Phytophthora parasitica</name>
    <dbReference type="NCBI Taxonomy" id="4792"/>
    <lineage>
        <taxon>Eukaryota</taxon>
        <taxon>Sar</taxon>
        <taxon>Stramenopiles</taxon>
        <taxon>Oomycota</taxon>
        <taxon>Peronosporomycetes</taxon>
        <taxon>Peronosporales</taxon>
        <taxon>Peronosporaceae</taxon>
        <taxon>Phytophthora</taxon>
    </lineage>
</organism>
<dbReference type="AlphaFoldDB" id="W2LCW5"/>